<sequence length="164" mass="18329">MRFRPWLLVVTALYLLFVAWMTLRPSVYDSQTGELLWRALGFFGRHSSTSWLTFDVVESIANAAMFVPLGFFLALFFPKRLFFLAVALCVVLSLGIETYQGTVLSSTRVEDYGDVVHNSAGGLLGVLAALFLRLLFLPFANAGRKPRRSPRSASAGRSRAVRQY</sequence>
<evidence type="ECO:0000259" key="3">
    <source>
        <dbReference type="Pfam" id="PF04892"/>
    </source>
</evidence>
<keyword evidence="2" id="KW-0472">Membrane</keyword>
<dbReference type="Proteomes" id="UP001501594">
    <property type="component" value="Unassembled WGS sequence"/>
</dbReference>
<organism evidence="4 5">
    <name type="scientific">Frondihabitans peucedani</name>
    <dbReference type="NCBI Taxonomy" id="598626"/>
    <lineage>
        <taxon>Bacteria</taxon>
        <taxon>Bacillati</taxon>
        <taxon>Actinomycetota</taxon>
        <taxon>Actinomycetes</taxon>
        <taxon>Micrococcales</taxon>
        <taxon>Microbacteriaceae</taxon>
        <taxon>Frondihabitans</taxon>
    </lineage>
</organism>
<keyword evidence="2" id="KW-0812">Transmembrane</keyword>
<keyword evidence="5" id="KW-1185">Reference proteome</keyword>
<proteinExistence type="predicted"/>
<dbReference type="PANTHER" id="PTHR36834">
    <property type="entry name" value="MEMBRANE PROTEIN-RELATED"/>
    <property type="match status" value="1"/>
</dbReference>
<keyword evidence="2" id="KW-1133">Transmembrane helix</keyword>
<feature type="domain" description="VanZ-like" evidence="3">
    <location>
        <begin position="12"/>
        <end position="132"/>
    </location>
</feature>
<evidence type="ECO:0000313" key="4">
    <source>
        <dbReference type="EMBL" id="GAA4266734.1"/>
    </source>
</evidence>
<feature type="transmembrane region" description="Helical" evidence="2">
    <location>
        <begin position="82"/>
        <end position="100"/>
    </location>
</feature>
<dbReference type="PANTHER" id="PTHR36834:SF1">
    <property type="entry name" value="INTEGRAL MEMBRANE PROTEIN"/>
    <property type="match status" value="1"/>
</dbReference>
<name>A0ABP8E3D3_9MICO</name>
<dbReference type="InterPro" id="IPR006976">
    <property type="entry name" value="VanZ-like"/>
</dbReference>
<evidence type="ECO:0000256" key="1">
    <source>
        <dbReference type="SAM" id="MobiDB-lite"/>
    </source>
</evidence>
<comment type="caution">
    <text evidence="4">The sequence shown here is derived from an EMBL/GenBank/DDBJ whole genome shotgun (WGS) entry which is preliminary data.</text>
</comment>
<evidence type="ECO:0000256" key="2">
    <source>
        <dbReference type="SAM" id="Phobius"/>
    </source>
</evidence>
<dbReference type="RefSeq" id="WP_344796377.1">
    <property type="nucleotide sequence ID" value="NZ_BAABAU010000003.1"/>
</dbReference>
<dbReference type="Pfam" id="PF04892">
    <property type="entry name" value="VanZ"/>
    <property type="match status" value="1"/>
</dbReference>
<dbReference type="EMBL" id="BAABAU010000003">
    <property type="protein sequence ID" value="GAA4266734.1"/>
    <property type="molecule type" value="Genomic_DNA"/>
</dbReference>
<gene>
    <name evidence="4" type="ORF">GCM10022256_23460</name>
</gene>
<feature type="transmembrane region" description="Helical" evidence="2">
    <location>
        <begin position="120"/>
        <end position="142"/>
    </location>
</feature>
<feature type="transmembrane region" description="Helical" evidence="2">
    <location>
        <begin position="60"/>
        <end position="77"/>
    </location>
</feature>
<reference evidence="5" key="1">
    <citation type="journal article" date="2019" name="Int. J. Syst. Evol. Microbiol.">
        <title>The Global Catalogue of Microorganisms (GCM) 10K type strain sequencing project: providing services to taxonomists for standard genome sequencing and annotation.</title>
        <authorList>
            <consortium name="The Broad Institute Genomics Platform"/>
            <consortium name="The Broad Institute Genome Sequencing Center for Infectious Disease"/>
            <person name="Wu L."/>
            <person name="Ma J."/>
        </authorList>
    </citation>
    <scope>NUCLEOTIDE SEQUENCE [LARGE SCALE GENOMIC DNA]</scope>
    <source>
        <strain evidence="5">JCM 17442</strain>
    </source>
</reference>
<feature type="transmembrane region" description="Helical" evidence="2">
    <location>
        <begin position="6"/>
        <end position="23"/>
    </location>
</feature>
<dbReference type="InterPro" id="IPR053150">
    <property type="entry name" value="Teicoplanin_resist-assoc"/>
</dbReference>
<feature type="region of interest" description="Disordered" evidence="1">
    <location>
        <begin position="143"/>
        <end position="164"/>
    </location>
</feature>
<protein>
    <recommendedName>
        <fullName evidence="3">VanZ-like domain-containing protein</fullName>
    </recommendedName>
</protein>
<accession>A0ABP8E3D3</accession>
<evidence type="ECO:0000313" key="5">
    <source>
        <dbReference type="Proteomes" id="UP001501594"/>
    </source>
</evidence>